<keyword evidence="1" id="KW-0808">Transferase</keyword>
<reference evidence="1 2" key="1">
    <citation type="journal article" date="2013" name="Genome Announc.">
        <title>Whole-Genome Sequences of Four Clinical Isolates of Mycobacterium tuberculosis from Tamil Nadu, South India.</title>
        <authorList>
            <person name="Narayanan S."/>
            <person name="Deshpande U."/>
        </authorList>
    </citation>
    <scope>NUCLEOTIDE SEQUENCE [LARGE SCALE GENOMIC DNA]</scope>
    <source>
        <strain evidence="1 2">CAS/NITR204</strain>
    </source>
</reference>
<dbReference type="BioCyc" id="MTUB1310114:G13A2-1797-MONOMER"/>
<name>R4MH17_MYCTX</name>
<dbReference type="PATRIC" id="fig|1310114.3.peg.2601"/>
<gene>
    <name evidence="1" type="ORF">J113_12385</name>
</gene>
<sequence length="45" mass="5229">MASMAEIAAASRCLRFADFVDNKADAVDFHRWLQWQLDEQLCRAQ</sequence>
<dbReference type="Proteomes" id="UP000013548">
    <property type="component" value="Chromosome"/>
</dbReference>
<proteinExistence type="predicted"/>
<dbReference type="GO" id="GO:0016740">
    <property type="term" value="F:transferase activity"/>
    <property type="evidence" value="ECO:0007669"/>
    <property type="project" value="UniProtKB-KW"/>
</dbReference>
<protein>
    <submittedName>
        <fullName evidence="1">4-alpha-glucanotransferase</fullName>
    </submittedName>
</protein>
<dbReference type="EMBL" id="CP005386">
    <property type="protein sequence ID" value="AGL27231.1"/>
    <property type="molecule type" value="Genomic_DNA"/>
</dbReference>
<organism evidence="1 2">
    <name type="scientific">Mycobacterium tuberculosis CAS/NITR204</name>
    <dbReference type="NCBI Taxonomy" id="1310114"/>
    <lineage>
        <taxon>Bacteria</taxon>
        <taxon>Bacillati</taxon>
        <taxon>Actinomycetota</taxon>
        <taxon>Actinomycetes</taxon>
        <taxon>Mycobacteriales</taxon>
        <taxon>Mycobacteriaceae</taxon>
        <taxon>Mycobacterium</taxon>
        <taxon>Mycobacterium tuberculosis complex</taxon>
    </lineage>
</organism>
<accession>R4MH17</accession>
<dbReference type="HOGENOM" id="CLU_3202337_0_0_11"/>
<dbReference type="AlphaFoldDB" id="R4MH17"/>
<evidence type="ECO:0000313" key="2">
    <source>
        <dbReference type="Proteomes" id="UP000013548"/>
    </source>
</evidence>
<evidence type="ECO:0000313" key="1">
    <source>
        <dbReference type="EMBL" id="AGL27231.1"/>
    </source>
</evidence>
<dbReference type="KEGG" id="mtuc:J113_12385"/>